<name>H1SFI7_9BURK</name>
<dbReference type="OrthoDB" id="9757990at2"/>
<dbReference type="PANTHER" id="PTHR42878">
    <property type="entry name" value="TWO-COMPONENT HISTIDINE KINASE"/>
    <property type="match status" value="1"/>
</dbReference>
<reference evidence="11 12" key="1">
    <citation type="journal article" date="2012" name="J. Bacteriol.">
        <title>De Novo Genome Project of Cupriavidus basilensis OR16.</title>
        <authorList>
            <person name="Cserhati M."/>
            <person name="Kriszt B."/>
            <person name="Szoboszlay S."/>
            <person name="Toth A."/>
            <person name="Szabo I."/>
            <person name="Tancsics A."/>
            <person name="Nagy I."/>
            <person name="Horvath B."/>
            <person name="Nagy I."/>
            <person name="Kukolya J."/>
        </authorList>
    </citation>
    <scope>NUCLEOTIDE SEQUENCE [LARGE SCALE GENOMIC DNA]</scope>
    <source>
        <strain evidence="11 12">OR16</strain>
    </source>
</reference>
<dbReference type="InterPro" id="IPR004358">
    <property type="entry name" value="Sig_transdc_His_kin-like_C"/>
</dbReference>
<dbReference type="Proteomes" id="UP000005808">
    <property type="component" value="Unassembled WGS sequence"/>
</dbReference>
<dbReference type="GO" id="GO:0004673">
    <property type="term" value="F:protein histidine kinase activity"/>
    <property type="evidence" value="ECO:0007669"/>
    <property type="project" value="UniProtKB-EC"/>
</dbReference>
<feature type="domain" description="Histidine kinase" evidence="10">
    <location>
        <begin position="514"/>
        <end position="758"/>
    </location>
</feature>
<dbReference type="PATRIC" id="fig|1127483.3.peg.7099"/>
<dbReference type="AlphaFoldDB" id="H1SFI7"/>
<evidence type="ECO:0000256" key="1">
    <source>
        <dbReference type="ARBA" id="ARBA00000085"/>
    </source>
</evidence>
<comment type="caution">
    <text evidence="11">The sequence shown here is derived from an EMBL/GenBank/DDBJ whole genome shotgun (WGS) entry which is preliminary data.</text>
</comment>
<dbReference type="SUPFAM" id="SSF55874">
    <property type="entry name" value="ATPase domain of HSP90 chaperone/DNA topoisomerase II/histidine kinase"/>
    <property type="match status" value="1"/>
</dbReference>
<dbReference type="PRINTS" id="PR00344">
    <property type="entry name" value="BCTRLSENSOR"/>
</dbReference>
<dbReference type="GO" id="GO:0030295">
    <property type="term" value="F:protein kinase activator activity"/>
    <property type="evidence" value="ECO:0007669"/>
    <property type="project" value="TreeGrafter"/>
</dbReference>
<dbReference type="Pfam" id="PF02518">
    <property type="entry name" value="HATPase_c"/>
    <property type="match status" value="1"/>
</dbReference>
<dbReference type="GO" id="GO:0007234">
    <property type="term" value="P:osmosensory signaling via phosphorelay pathway"/>
    <property type="evidence" value="ECO:0007669"/>
    <property type="project" value="TreeGrafter"/>
</dbReference>
<evidence type="ECO:0000256" key="2">
    <source>
        <dbReference type="ARBA" id="ARBA00012438"/>
    </source>
</evidence>
<evidence type="ECO:0000256" key="4">
    <source>
        <dbReference type="ARBA" id="ARBA00022741"/>
    </source>
</evidence>
<evidence type="ECO:0000256" key="5">
    <source>
        <dbReference type="ARBA" id="ARBA00022777"/>
    </source>
</evidence>
<feature type="transmembrane region" description="Helical" evidence="9">
    <location>
        <begin position="307"/>
        <end position="328"/>
    </location>
</feature>
<evidence type="ECO:0000256" key="3">
    <source>
        <dbReference type="ARBA" id="ARBA00022679"/>
    </source>
</evidence>
<feature type="transmembrane region" description="Helical" evidence="9">
    <location>
        <begin position="276"/>
        <end position="300"/>
    </location>
</feature>
<keyword evidence="6" id="KW-0067">ATP-binding</keyword>
<keyword evidence="5 11" id="KW-0418">Kinase</keyword>
<feature type="region of interest" description="Disordered" evidence="8">
    <location>
        <begin position="755"/>
        <end position="780"/>
    </location>
</feature>
<dbReference type="RefSeq" id="WP_006163074.1">
    <property type="nucleotide sequence ID" value="NZ_AHJE01000111.1"/>
</dbReference>
<keyword evidence="3" id="KW-0808">Transferase</keyword>
<dbReference type="PROSITE" id="PS50109">
    <property type="entry name" value="HIS_KIN"/>
    <property type="match status" value="1"/>
</dbReference>
<keyword evidence="9" id="KW-0472">Membrane</keyword>
<evidence type="ECO:0000313" key="11">
    <source>
        <dbReference type="EMBL" id="EHP38719.1"/>
    </source>
</evidence>
<keyword evidence="9" id="KW-1133">Transmembrane helix</keyword>
<organism evidence="11 12">
    <name type="scientific">Cupriavidus basilensis OR16</name>
    <dbReference type="NCBI Taxonomy" id="1127483"/>
    <lineage>
        <taxon>Bacteria</taxon>
        <taxon>Pseudomonadati</taxon>
        <taxon>Pseudomonadota</taxon>
        <taxon>Betaproteobacteria</taxon>
        <taxon>Burkholderiales</taxon>
        <taxon>Burkholderiaceae</taxon>
        <taxon>Cupriavidus</taxon>
    </lineage>
</organism>
<sequence>MMVPSSRRQFWLQSLGTFGVLLFGSMIALSIEYGYSLEPSEGVVGTLARAALSARSEASEMAGVLVVLPESVAPATDAARDSLQYDEEMMSGLVVSAREYPFSASMTTASNAALATLPAAALRTPTAFIAPRSDLPLLTQLLGGDGRVILDRLPVDRGRLIGAAAVKPHPLSHLPLDDCEGGGFASLFSRICGDQTAVVLAQPPGLVHYLFSDDPIGVLMRRPRYAGMTVVALPALDPHKVAVVYQGQYDFVGATEFIATTLAAVASGRYLQEMPWALQSSLALVMVMLVALASSTLGLLRSLGIGALLSAVVLAIVYCAARWGTFAVRPEPALFGIGATILASAVHWHFATLTTAYRVLRQLRSHDGDKRTGNMRGSHANAFGSDRDLSRLHESVGQLMSRSARLQRIVNNQPWCTIALDREGLVLVASANAAVTLGVPVQRGSVLAEALSETAQPLADEQRPGGAIAYYNGRPLWLRRDRVHNDPDIAALVTIIDCSPLEQVWRHETDRLRASLHDLRAPQNSILAMTQLHEADRGAFDSLGGIGHIGRLSGFLLNLTENLLRTPFRRTRDIEWEPCDLQVLAQDVVARAQPLAHARKVSLRFSRLDEAAAEAASEADSQAGAAQASHPAPGDATVTGVPLLLARALQNVLDNAIQLSPPGACVQVTLSASPEAVELAVSDQAGGLPGIRGSARLGSFDQWHGRLPGILRAGQRRQGFGIGLRIATELLQLHDGQLVADTVEGRGTAFRLIVPRDASRTGPPAHTMPSEAVPSEAGAF</sequence>
<comment type="catalytic activity">
    <reaction evidence="1">
        <text>ATP + protein L-histidine = ADP + protein N-phospho-L-histidine.</text>
        <dbReference type="EC" id="2.7.13.3"/>
    </reaction>
</comment>
<protein>
    <recommendedName>
        <fullName evidence="2">histidine kinase</fullName>
        <ecNumber evidence="2">2.7.13.3</ecNumber>
    </recommendedName>
</protein>
<evidence type="ECO:0000256" key="9">
    <source>
        <dbReference type="SAM" id="Phobius"/>
    </source>
</evidence>
<keyword evidence="4" id="KW-0547">Nucleotide-binding</keyword>
<gene>
    <name evidence="11" type="ORF">OR16_35542</name>
</gene>
<dbReference type="EC" id="2.7.13.3" evidence="2"/>
<keyword evidence="7" id="KW-0902">Two-component regulatory system</keyword>
<dbReference type="InterPro" id="IPR036890">
    <property type="entry name" value="HATPase_C_sf"/>
</dbReference>
<evidence type="ECO:0000259" key="10">
    <source>
        <dbReference type="PROSITE" id="PS50109"/>
    </source>
</evidence>
<evidence type="ECO:0000256" key="7">
    <source>
        <dbReference type="ARBA" id="ARBA00023012"/>
    </source>
</evidence>
<dbReference type="GO" id="GO:0000156">
    <property type="term" value="F:phosphorelay response regulator activity"/>
    <property type="evidence" value="ECO:0007669"/>
    <property type="project" value="TreeGrafter"/>
</dbReference>
<dbReference type="Gene3D" id="3.30.565.10">
    <property type="entry name" value="Histidine kinase-like ATPase, C-terminal domain"/>
    <property type="match status" value="1"/>
</dbReference>
<dbReference type="PANTHER" id="PTHR42878:SF7">
    <property type="entry name" value="SENSOR HISTIDINE KINASE GLRK"/>
    <property type="match status" value="1"/>
</dbReference>
<keyword evidence="9" id="KW-0812">Transmembrane</keyword>
<proteinExistence type="predicted"/>
<feature type="transmembrane region" description="Helical" evidence="9">
    <location>
        <begin position="334"/>
        <end position="360"/>
    </location>
</feature>
<evidence type="ECO:0000313" key="12">
    <source>
        <dbReference type="Proteomes" id="UP000005808"/>
    </source>
</evidence>
<accession>H1SFI7</accession>
<dbReference type="InterPro" id="IPR003594">
    <property type="entry name" value="HATPase_dom"/>
</dbReference>
<evidence type="ECO:0000256" key="6">
    <source>
        <dbReference type="ARBA" id="ARBA00022840"/>
    </source>
</evidence>
<dbReference type="SMART" id="SM00387">
    <property type="entry name" value="HATPase_c"/>
    <property type="match status" value="1"/>
</dbReference>
<dbReference type="InterPro" id="IPR005467">
    <property type="entry name" value="His_kinase_dom"/>
</dbReference>
<dbReference type="GO" id="GO:0005524">
    <property type="term" value="F:ATP binding"/>
    <property type="evidence" value="ECO:0007669"/>
    <property type="project" value="UniProtKB-KW"/>
</dbReference>
<evidence type="ECO:0000256" key="8">
    <source>
        <dbReference type="SAM" id="MobiDB-lite"/>
    </source>
</evidence>
<dbReference type="InterPro" id="IPR050351">
    <property type="entry name" value="BphY/WalK/GraS-like"/>
</dbReference>
<dbReference type="EMBL" id="AHJE01000111">
    <property type="protein sequence ID" value="EHP38719.1"/>
    <property type="molecule type" value="Genomic_DNA"/>
</dbReference>